<evidence type="ECO:0000256" key="2">
    <source>
        <dbReference type="ARBA" id="ARBA00005820"/>
    </source>
</evidence>
<evidence type="ECO:0000313" key="11">
    <source>
        <dbReference type="EMBL" id="MBP0726112.1"/>
    </source>
</evidence>
<feature type="DNA-binding region" description="OmpR/PhoB-type" evidence="8">
    <location>
        <begin position="122"/>
        <end position="223"/>
    </location>
</feature>
<dbReference type="PROSITE" id="PS50110">
    <property type="entry name" value="RESPONSE_REGULATORY"/>
    <property type="match status" value="1"/>
</dbReference>
<dbReference type="Gene3D" id="3.40.50.2300">
    <property type="match status" value="1"/>
</dbReference>
<dbReference type="InterPro" id="IPR001867">
    <property type="entry name" value="OmpR/PhoB-type_DNA-bd"/>
</dbReference>
<dbReference type="SUPFAM" id="SSF48452">
    <property type="entry name" value="TPR-like"/>
    <property type="match status" value="1"/>
</dbReference>
<dbReference type="PANTHER" id="PTHR35807">
    <property type="entry name" value="TRANSCRIPTIONAL REGULATOR REDD-RELATED"/>
    <property type="match status" value="1"/>
</dbReference>
<gene>
    <name evidence="11" type="ORF">J5Y03_13095</name>
</gene>
<dbReference type="SMART" id="SM00448">
    <property type="entry name" value="REC"/>
    <property type="match status" value="1"/>
</dbReference>
<comment type="similarity">
    <text evidence="2">Belongs to the AfsR/DnrI/RedD regulatory family.</text>
</comment>
<dbReference type="InterPro" id="IPR011990">
    <property type="entry name" value="TPR-like_helical_dom_sf"/>
</dbReference>
<sequence length="375" mass="44142">MIRIALIDDEEHALDMLEILLLDIGIVNIIGKFTNPFHALDEMDRMDVDAVFLDIEMPGMKGLELARKIRELHKDIQIIFTTAHSDHAVEAFDIQSTDYLLKPISRERLKKAVSRLKERPTSKILRYVYGQCLNRFQIHISGDVHKPVQWRTSKEKELCAFFIHHYGKVIDREVIINELWPELNYEKARAYLYTCISYLRKTFQAHDILAEIKKVGKGYILEIEHFICDVNVFEEKIETVLLNESIDEDTYNQLDLLYRGEYMAEDDYLWSVQKSIELRKKYKHSLQKLYDISKKENSPFALVVLQKLFNISPDSEKYGRELIKLYIQMGNRSEAIKVYFQLEKAIYEELGVSLEDETVKLYETLIIQPTFSRTD</sequence>
<dbReference type="AlphaFoldDB" id="A0A940NS96"/>
<dbReference type="InterPro" id="IPR016032">
    <property type="entry name" value="Sig_transdc_resp-reg_C-effctor"/>
</dbReference>
<dbReference type="Pfam" id="PF03704">
    <property type="entry name" value="BTAD"/>
    <property type="match status" value="1"/>
</dbReference>
<evidence type="ECO:0000256" key="7">
    <source>
        <dbReference type="PROSITE-ProRule" id="PRU00169"/>
    </source>
</evidence>
<comment type="caution">
    <text evidence="11">The sequence shown here is derived from an EMBL/GenBank/DDBJ whole genome shotgun (WGS) entry which is preliminary data.</text>
</comment>
<keyword evidence="5 8" id="KW-0238">DNA-binding</keyword>
<dbReference type="SUPFAM" id="SSF46894">
    <property type="entry name" value="C-terminal effector domain of the bipartite response regulators"/>
    <property type="match status" value="1"/>
</dbReference>
<protein>
    <submittedName>
        <fullName evidence="11">Response regulator</fullName>
    </submittedName>
</protein>
<dbReference type="GO" id="GO:0000160">
    <property type="term" value="P:phosphorelay signal transduction system"/>
    <property type="evidence" value="ECO:0007669"/>
    <property type="project" value="UniProtKB-KW"/>
</dbReference>
<dbReference type="InterPro" id="IPR001789">
    <property type="entry name" value="Sig_transdc_resp-reg_receiver"/>
</dbReference>
<evidence type="ECO:0000256" key="4">
    <source>
        <dbReference type="ARBA" id="ARBA00023015"/>
    </source>
</evidence>
<dbReference type="Proteomes" id="UP000682134">
    <property type="component" value="Unassembled WGS sequence"/>
</dbReference>
<dbReference type="PROSITE" id="PS51755">
    <property type="entry name" value="OMPR_PHOB"/>
    <property type="match status" value="1"/>
</dbReference>
<keyword evidence="6" id="KW-0804">Transcription</keyword>
<organism evidence="11 12">
    <name type="scientific">Gottfriedia endophytica</name>
    <dbReference type="NCBI Taxonomy" id="2820819"/>
    <lineage>
        <taxon>Bacteria</taxon>
        <taxon>Bacillati</taxon>
        <taxon>Bacillota</taxon>
        <taxon>Bacilli</taxon>
        <taxon>Bacillales</taxon>
        <taxon>Bacillaceae</taxon>
        <taxon>Gottfriedia</taxon>
    </lineage>
</organism>
<proteinExistence type="inferred from homology"/>
<keyword evidence="12" id="KW-1185">Reference proteome</keyword>
<evidence type="ECO:0000256" key="3">
    <source>
        <dbReference type="ARBA" id="ARBA00023012"/>
    </source>
</evidence>
<dbReference type="Gene3D" id="1.10.10.10">
    <property type="entry name" value="Winged helix-like DNA-binding domain superfamily/Winged helix DNA-binding domain"/>
    <property type="match status" value="1"/>
</dbReference>
<dbReference type="PANTHER" id="PTHR35807:SF2">
    <property type="entry name" value="TRANSCRIPTIONAL ACTIVATOR DOMAIN"/>
    <property type="match status" value="1"/>
</dbReference>
<dbReference type="GO" id="GO:0005737">
    <property type="term" value="C:cytoplasm"/>
    <property type="evidence" value="ECO:0007669"/>
    <property type="project" value="UniProtKB-SubCell"/>
</dbReference>
<dbReference type="SUPFAM" id="SSF52172">
    <property type="entry name" value="CheY-like"/>
    <property type="match status" value="1"/>
</dbReference>
<dbReference type="EMBL" id="JAGIYQ010000008">
    <property type="protein sequence ID" value="MBP0726112.1"/>
    <property type="molecule type" value="Genomic_DNA"/>
</dbReference>
<comment type="subcellular location">
    <subcellularLocation>
        <location evidence="1">Cytoplasm</location>
    </subcellularLocation>
</comment>
<evidence type="ECO:0000259" key="9">
    <source>
        <dbReference type="PROSITE" id="PS50110"/>
    </source>
</evidence>
<evidence type="ECO:0000256" key="6">
    <source>
        <dbReference type="ARBA" id="ARBA00023163"/>
    </source>
</evidence>
<dbReference type="Pfam" id="PF00072">
    <property type="entry name" value="Response_reg"/>
    <property type="match status" value="1"/>
</dbReference>
<dbReference type="InterPro" id="IPR036388">
    <property type="entry name" value="WH-like_DNA-bd_sf"/>
</dbReference>
<dbReference type="SMART" id="SM01043">
    <property type="entry name" value="BTAD"/>
    <property type="match status" value="1"/>
</dbReference>
<reference evidence="11" key="1">
    <citation type="submission" date="2021-04" db="EMBL/GenBank/DDBJ databases">
        <title>Genome seq and assembly of Bacillus sp.</title>
        <authorList>
            <person name="Chhetri G."/>
        </authorList>
    </citation>
    <scope>NUCLEOTIDE SEQUENCE</scope>
    <source>
        <strain evidence="11">RG28</strain>
    </source>
</reference>
<keyword evidence="4" id="KW-0805">Transcription regulation</keyword>
<keyword evidence="3" id="KW-0902">Two-component regulatory system</keyword>
<feature type="domain" description="OmpR/PhoB-type" evidence="10">
    <location>
        <begin position="122"/>
        <end position="223"/>
    </location>
</feature>
<dbReference type="InterPro" id="IPR011006">
    <property type="entry name" value="CheY-like_superfamily"/>
</dbReference>
<dbReference type="RefSeq" id="WP_209406385.1">
    <property type="nucleotide sequence ID" value="NZ_JAGIYQ010000008.1"/>
</dbReference>
<evidence type="ECO:0000256" key="5">
    <source>
        <dbReference type="ARBA" id="ARBA00023125"/>
    </source>
</evidence>
<dbReference type="GO" id="GO:0006355">
    <property type="term" value="P:regulation of DNA-templated transcription"/>
    <property type="evidence" value="ECO:0007669"/>
    <property type="project" value="InterPro"/>
</dbReference>
<feature type="modified residue" description="4-aspartylphosphate" evidence="7">
    <location>
        <position position="54"/>
    </location>
</feature>
<dbReference type="InterPro" id="IPR051677">
    <property type="entry name" value="AfsR-DnrI-RedD_regulator"/>
</dbReference>
<accession>A0A940NS96</accession>
<evidence type="ECO:0000256" key="8">
    <source>
        <dbReference type="PROSITE-ProRule" id="PRU01091"/>
    </source>
</evidence>
<evidence type="ECO:0000256" key="1">
    <source>
        <dbReference type="ARBA" id="ARBA00004496"/>
    </source>
</evidence>
<dbReference type="SMART" id="SM00862">
    <property type="entry name" value="Trans_reg_C"/>
    <property type="match status" value="1"/>
</dbReference>
<feature type="domain" description="Response regulatory" evidence="9">
    <location>
        <begin position="3"/>
        <end position="117"/>
    </location>
</feature>
<dbReference type="Pfam" id="PF00486">
    <property type="entry name" value="Trans_reg_C"/>
    <property type="match status" value="1"/>
</dbReference>
<name>A0A940NS96_9BACI</name>
<dbReference type="InterPro" id="IPR005158">
    <property type="entry name" value="BTAD"/>
</dbReference>
<keyword evidence="7" id="KW-0597">Phosphoprotein</keyword>
<dbReference type="GO" id="GO:0003677">
    <property type="term" value="F:DNA binding"/>
    <property type="evidence" value="ECO:0007669"/>
    <property type="project" value="UniProtKB-UniRule"/>
</dbReference>
<evidence type="ECO:0000259" key="10">
    <source>
        <dbReference type="PROSITE" id="PS51755"/>
    </source>
</evidence>
<dbReference type="Gene3D" id="1.25.40.10">
    <property type="entry name" value="Tetratricopeptide repeat domain"/>
    <property type="match status" value="1"/>
</dbReference>
<evidence type="ECO:0000313" key="12">
    <source>
        <dbReference type="Proteomes" id="UP000682134"/>
    </source>
</evidence>